<evidence type="ECO:0000256" key="7">
    <source>
        <dbReference type="ARBA" id="ARBA00023157"/>
    </source>
</evidence>
<keyword evidence="5 9" id="KW-1133">Transmembrane helix</keyword>
<keyword evidence="12" id="KW-1185">Reference proteome</keyword>
<evidence type="ECO:0000256" key="6">
    <source>
        <dbReference type="ARBA" id="ARBA00023136"/>
    </source>
</evidence>
<evidence type="ECO:0000256" key="9">
    <source>
        <dbReference type="SAM" id="Phobius"/>
    </source>
</evidence>
<organism evidence="11 12">
    <name type="scientific">Tegillarca granosa</name>
    <name type="common">Malaysian cockle</name>
    <name type="synonym">Anadara granosa</name>
    <dbReference type="NCBI Taxonomy" id="220873"/>
    <lineage>
        <taxon>Eukaryota</taxon>
        <taxon>Metazoa</taxon>
        <taxon>Spiralia</taxon>
        <taxon>Lophotrochozoa</taxon>
        <taxon>Mollusca</taxon>
        <taxon>Bivalvia</taxon>
        <taxon>Autobranchia</taxon>
        <taxon>Pteriomorphia</taxon>
        <taxon>Arcoida</taxon>
        <taxon>Arcoidea</taxon>
        <taxon>Arcidae</taxon>
        <taxon>Tegillarca</taxon>
    </lineage>
</organism>
<protein>
    <recommendedName>
        <fullName evidence="10">Kazal-like domain-containing protein</fullName>
    </recommendedName>
</protein>
<dbReference type="SUPFAM" id="SSF103473">
    <property type="entry name" value="MFS general substrate transporter"/>
    <property type="match status" value="1"/>
</dbReference>
<feature type="transmembrane region" description="Helical" evidence="9">
    <location>
        <begin position="237"/>
        <end position="265"/>
    </location>
</feature>
<evidence type="ECO:0000313" key="11">
    <source>
        <dbReference type="EMBL" id="KAJ8321820.1"/>
    </source>
</evidence>
<feature type="transmembrane region" description="Helical" evidence="9">
    <location>
        <begin position="425"/>
        <end position="442"/>
    </location>
</feature>
<feature type="compositionally biased region" description="Polar residues" evidence="8">
    <location>
        <begin position="766"/>
        <end position="784"/>
    </location>
</feature>
<evidence type="ECO:0000256" key="4">
    <source>
        <dbReference type="ARBA" id="ARBA00022692"/>
    </source>
</evidence>
<dbReference type="InterPro" id="IPR036259">
    <property type="entry name" value="MFS_trans_sf"/>
</dbReference>
<comment type="caution">
    <text evidence="11">The sequence shown here is derived from an EMBL/GenBank/DDBJ whole genome shotgun (WGS) entry which is preliminary data.</text>
</comment>
<dbReference type="InterPro" id="IPR002350">
    <property type="entry name" value="Kazal_dom"/>
</dbReference>
<evidence type="ECO:0000313" key="12">
    <source>
        <dbReference type="Proteomes" id="UP001217089"/>
    </source>
</evidence>
<keyword evidence="4 9" id="KW-0812">Transmembrane</keyword>
<dbReference type="Proteomes" id="UP001217089">
    <property type="component" value="Unassembled WGS sequence"/>
</dbReference>
<feature type="transmembrane region" description="Helical" evidence="9">
    <location>
        <begin position="323"/>
        <end position="345"/>
    </location>
</feature>
<dbReference type="SUPFAM" id="SSF100895">
    <property type="entry name" value="Kazal-type serine protease inhibitors"/>
    <property type="match status" value="1"/>
</dbReference>
<reference evidence="11 12" key="1">
    <citation type="submission" date="2022-12" db="EMBL/GenBank/DDBJ databases">
        <title>Chromosome-level genome of Tegillarca granosa.</title>
        <authorList>
            <person name="Kim J."/>
        </authorList>
    </citation>
    <scope>NUCLEOTIDE SEQUENCE [LARGE SCALE GENOMIC DNA]</scope>
    <source>
        <strain evidence="11">Teg-2019</strain>
        <tissue evidence="11">Adductor muscle</tissue>
    </source>
</reference>
<evidence type="ECO:0000259" key="10">
    <source>
        <dbReference type="PROSITE" id="PS51465"/>
    </source>
</evidence>
<dbReference type="Gene3D" id="1.20.1250.20">
    <property type="entry name" value="MFS general substrate transporter like domains"/>
    <property type="match status" value="1"/>
</dbReference>
<keyword evidence="7" id="KW-1015">Disulfide bond</keyword>
<dbReference type="PROSITE" id="PS51465">
    <property type="entry name" value="KAZAL_2"/>
    <property type="match status" value="1"/>
</dbReference>
<comment type="subcellular location">
    <subcellularLocation>
        <location evidence="1">Cell membrane</location>
        <topology evidence="1">Multi-pass membrane protein</topology>
    </subcellularLocation>
</comment>
<comment type="similarity">
    <text evidence="2">Belongs to the organo anion transporter (TC 2.A.60) family.</text>
</comment>
<dbReference type="PANTHER" id="PTHR11388:SF142">
    <property type="entry name" value="SOLUTE CARRIER ORGANIC ANION TRANSPORTER FAMILY MEMBER 5A1"/>
    <property type="match status" value="1"/>
</dbReference>
<dbReference type="EMBL" id="JARBDR010000018">
    <property type="protein sequence ID" value="KAJ8321820.1"/>
    <property type="molecule type" value="Genomic_DNA"/>
</dbReference>
<evidence type="ECO:0000256" key="3">
    <source>
        <dbReference type="ARBA" id="ARBA00022475"/>
    </source>
</evidence>
<feature type="transmembrane region" description="Helical" evidence="9">
    <location>
        <begin position="107"/>
        <end position="127"/>
    </location>
</feature>
<dbReference type="Gene3D" id="3.30.60.30">
    <property type="match status" value="1"/>
</dbReference>
<accession>A0ABQ9FZW2</accession>
<dbReference type="InterPro" id="IPR036058">
    <property type="entry name" value="Kazal_dom_sf"/>
</dbReference>
<feature type="transmembrane region" description="Helical" evidence="9">
    <location>
        <begin position="277"/>
        <end position="303"/>
    </location>
</feature>
<evidence type="ECO:0000256" key="8">
    <source>
        <dbReference type="SAM" id="MobiDB-lite"/>
    </source>
</evidence>
<dbReference type="InterPro" id="IPR004156">
    <property type="entry name" value="OATP"/>
</dbReference>
<feature type="transmembrane region" description="Helical" evidence="9">
    <location>
        <begin position="147"/>
        <end position="168"/>
    </location>
</feature>
<dbReference type="PANTHER" id="PTHR11388">
    <property type="entry name" value="ORGANIC ANION TRANSPORTER"/>
    <property type="match status" value="1"/>
</dbReference>
<proteinExistence type="inferred from homology"/>
<feature type="region of interest" description="Disordered" evidence="8">
    <location>
        <begin position="766"/>
        <end position="787"/>
    </location>
</feature>
<gene>
    <name evidence="11" type="ORF">KUTeg_000291</name>
</gene>
<feature type="domain" description="Kazal-like" evidence="10">
    <location>
        <begin position="468"/>
        <end position="524"/>
    </location>
</feature>
<sequence length="903" mass="99789">MSGTEDAPALTIKNVAQRPNLKELQDFTIQNLTEDVDTPGCQSVGQQSSVSDYSVSSRCQLLRGKTETDEYVKPHVEIITSEETTSKGCGIGKLHPKCLQPCANIKSFVLLLSILLATSGSMSTGYLNSVITTIEKRFEIGSSISGLIAASYEFGSLVAVIFISYLGGRRHIPKWIGYGVIIMGLGALIFTLPHIIAEKYTIHQGIQLNKTEENICKTPVASGTYSDKCIDANSGNWVYVLILISAQILIGTGGTPILTLGTTYVDDHVVKDKAPAYLAFIYASGVLGPVLGYALGALLLQYYVDFLSFDVDIWPTDPQWIGAWWGGFIICGLILLLLSIPFMAFPRTLLKEKRKVLECKAKESLLSQEDTQSRHSAEYGKTIKDIPRSILQLLKNSIYLITCLGIGCEISIASGAIQLTLLLDGLALVGFILFLVLGCDNLKIAGATFPYHAYYNSSQLEEIEKIEANLTSTCNMDCDCSPNDLEPICGINGITYFSPCHAGCTRFYSYITPEEKLMNFSGCSCIMENVSISPEVIMSPVATSGPCKSTCQNLLPFLILLVVVTFTVGGTQMPLLMVTLRSVHEEERCFALGMQFVILRLFAYIPAPIMFGNTIDTSCILWKKKCGRHGSCLKAITLIPGAEIVTIHCEIAITIIPGAEIVTIHCEIAITIIPGAEIVTIHCEIAITIIPGAEIVTIHCEIAITIIPGAEIVTIHFEIDITIIPGDEIRYKKESQTTMTVGEIMNSVTSINKMDMDYDQRHHLQNQSNNQKSTVNPPGRNSNDSDTEDNEPISLYMLAVWCFCKMLKLCNKEYCDHFFHYCDSNQIYSFVVFFSSSLNGPVMHEKKYQDYHRNMDPKQGYILGFSNCVVLASLYIQYFKTLHILCCQGCTSRYFVRDFIKIY</sequence>
<name>A0ABQ9FZW2_TEGGR</name>
<feature type="transmembrane region" description="Helical" evidence="9">
    <location>
        <begin position="597"/>
        <end position="615"/>
    </location>
</feature>
<feature type="transmembrane region" description="Helical" evidence="9">
    <location>
        <begin position="175"/>
        <end position="196"/>
    </location>
</feature>
<feature type="transmembrane region" description="Helical" evidence="9">
    <location>
        <begin position="860"/>
        <end position="878"/>
    </location>
</feature>
<keyword evidence="3" id="KW-1003">Cell membrane</keyword>
<feature type="transmembrane region" description="Helical" evidence="9">
    <location>
        <begin position="554"/>
        <end position="577"/>
    </location>
</feature>
<evidence type="ECO:0000256" key="1">
    <source>
        <dbReference type="ARBA" id="ARBA00004651"/>
    </source>
</evidence>
<dbReference type="Pfam" id="PF07648">
    <property type="entry name" value="Kazal_2"/>
    <property type="match status" value="1"/>
</dbReference>
<evidence type="ECO:0000256" key="5">
    <source>
        <dbReference type="ARBA" id="ARBA00022989"/>
    </source>
</evidence>
<keyword evidence="6 9" id="KW-0472">Membrane</keyword>
<evidence type="ECO:0000256" key="2">
    <source>
        <dbReference type="ARBA" id="ARBA00009657"/>
    </source>
</evidence>
<feature type="transmembrane region" description="Helical" evidence="9">
    <location>
        <begin position="398"/>
        <end position="419"/>
    </location>
</feature>
<dbReference type="Pfam" id="PF03137">
    <property type="entry name" value="OATP"/>
    <property type="match status" value="1"/>
</dbReference>